<gene>
    <name evidence="11" type="ORF">INT44_002774</name>
</gene>
<dbReference type="PANTHER" id="PTHR11707:SF28">
    <property type="entry name" value="60 KDA LYSOPHOSPHOLIPASE"/>
    <property type="match status" value="1"/>
</dbReference>
<feature type="region of interest" description="Disordered" evidence="8">
    <location>
        <begin position="125"/>
        <end position="146"/>
    </location>
</feature>
<dbReference type="PRINTS" id="PR00139">
    <property type="entry name" value="ASNGLNASE"/>
</dbReference>
<feature type="repeat" description="ANK" evidence="6">
    <location>
        <begin position="554"/>
        <end position="586"/>
    </location>
</feature>
<evidence type="ECO:0000259" key="9">
    <source>
        <dbReference type="Pfam" id="PF00710"/>
    </source>
</evidence>
<reference evidence="11" key="1">
    <citation type="submission" date="2020-12" db="EMBL/GenBank/DDBJ databases">
        <title>Metabolic potential, ecology and presence of endohyphal bacteria is reflected in genomic diversity of Mucoromycotina.</title>
        <authorList>
            <person name="Muszewska A."/>
            <person name="Okrasinska A."/>
            <person name="Steczkiewicz K."/>
            <person name="Drgas O."/>
            <person name="Orlowska M."/>
            <person name="Perlinska-Lenart U."/>
            <person name="Aleksandrzak-Piekarczyk T."/>
            <person name="Szatraj K."/>
            <person name="Zielenkiewicz U."/>
            <person name="Pilsyk S."/>
            <person name="Malc E."/>
            <person name="Mieczkowski P."/>
            <person name="Kruszewska J.S."/>
            <person name="Biernat P."/>
            <person name="Pawlowska J."/>
        </authorList>
    </citation>
    <scope>NUCLEOTIDE SEQUENCE</scope>
    <source>
        <strain evidence="11">WA0000051536</strain>
    </source>
</reference>
<keyword evidence="12" id="KW-1185">Reference proteome</keyword>
<keyword evidence="3" id="KW-0378">Hydrolase</keyword>
<dbReference type="InterPro" id="IPR006033">
    <property type="entry name" value="AsnA_fam"/>
</dbReference>
<evidence type="ECO:0000256" key="3">
    <source>
        <dbReference type="ARBA" id="ARBA00022801"/>
    </source>
</evidence>
<keyword evidence="4 6" id="KW-0040">ANK repeat</keyword>
<keyword evidence="2" id="KW-0677">Repeat</keyword>
<dbReference type="FunFam" id="3.40.50.40:FF:000001">
    <property type="entry name" value="L-asparaginase 1"/>
    <property type="match status" value="1"/>
</dbReference>
<feature type="domain" description="L-asparaginase N-terminal" evidence="9">
    <location>
        <begin position="52"/>
        <end position="328"/>
    </location>
</feature>
<dbReference type="Pfam" id="PF12796">
    <property type="entry name" value="Ank_2"/>
    <property type="match status" value="1"/>
</dbReference>
<dbReference type="PROSITE" id="PS51732">
    <property type="entry name" value="ASN_GLN_ASE_3"/>
    <property type="match status" value="1"/>
</dbReference>
<dbReference type="InterPro" id="IPR027474">
    <property type="entry name" value="L-asparaginase_N"/>
</dbReference>
<feature type="repeat" description="ANK" evidence="6">
    <location>
        <begin position="655"/>
        <end position="688"/>
    </location>
</feature>
<dbReference type="InterPro" id="IPR041725">
    <property type="entry name" value="L-asparaginase_I"/>
</dbReference>
<dbReference type="Gene3D" id="1.25.40.20">
    <property type="entry name" value="Ankyrin repeat-containing domain"/>
    <property type="match status" value="2"/>
</dbReference>
<dbReference type="PIRSF" id="PIRSF001220">
    <property type="entry name" value="L-ASNase_gatD"/>
    <property type="match status" value="1"/>
</dbReference>
<feature type="active site" evidence="7">
    <location>
        <position position="226"/>
    </location>
</feature>
<dbReference type="PROSITE" id="PS50088">
    <property type="entry name" value="ANK_REPEAT"/>
    <property type="match status" value="2"/>
</dbReference>
<comment type="similarity">
    <text evidence="5">In the N-terminal section; belongs to the asparaginase 1 family.</text>
</comment>
<dbReference type="Gene3D" id="3.40.50.40">
    <property type="match status" value="1"/>
</dbReference>
<dbReference type="AlphaFoldDB" id="A0A8H7Q6P6"/>
<dbReference type="SMART" id="SM00248">
    <property type="entry name" value="ANK"/>
    <property type="match status" value="3"/>
</dbReference>
<dbReference type="SFLD" id="SFLDS00057">
    <property type="entry name" value="Glutaminase/Asparaginase"/>
    <property type="match status" value="1"/>
</dbReference>
<dbReference type="InterPro" id="IPR027473">
    <property type="entry name" value="L-asparaginase_C"/>
</dbReference>
<dbReference type="GO" id="GO:0004067">
    <property type="term" value="F:asparaginase activity"/>
    <property type="evidence" value="ECO:0007669"/>
    <property type="project" value="UniProtKB-UniRule"/>
</dbReference>
<dbReference type="EC" id="3.5.1.1" evidence="1"/>
<evidence type="ECO:0000256" key="7">
    <source>
        <dbReference type="PROSITE-ProRule" id="PRU10100"/>
    </source>
</evidence>
<dbReference type="OrthoDB" id="542841at2759"/>
<evidence type="ECO:0000256" key="2">
    <source>
        <dbReference type="ARBA" id="ARBA00022737"/>
    </source>
</evidence>
<sequence length="739" mass="81491">MAMKGRDSLPNLTAPTPASLISHDAAHIFDNAAVEFQLSADREDMVAPDVSRVLVIYTGGTIGMVNNLEHGYMPLPNYLAKTLASVARFHDPVDPQGLQYRSRSNSTDNLAEELRSTVISQAKSSATLPERISESGSASPTFPRPKVNTVNMIKPNDTNANQKVSVQLPSLITPVSLYGKRIRYSILEYEPLLDSCNMTMEDWIRIARDIECNYQNFDAFIILHGTDTMAYTASALSFMLEDLGKTVIVTGSQVPLTEVRNDAVENLLGALTIAGHFVIPEVSLYFNEKLFRGNRTSKISAVDFDAFDSPNLAPLVQVGINIDVAWQQVLRPVHIAKFKAHTQLNPNVASLRLFPGITEHTVRMFLTPPMQGVVLETYGAGNAPARSDLLSALKEACDRGVIIVNCTQCRKGLVTDAYATGKQLAQMGVIAGADMTAECALTKLSYLLGRSDLNIPQVKKLMTMNLRGELTIRAPRQRFTAHSRTHALIQNIVQASSTGDGNITSQTLQERVLIEKAMYPILLCSAAATDDMDGLLMLHENLGDMINLNCVDYDGRTPLHIACSEGHLRVVEFLLLHGASVHTRDRFGHTPLFDASCEKREDVVRIMRLAGAHFAFGDFEDLGYKWLRAIKDNDNRFVRIAISAGWNVNWCEGVDGQRAIHIAVKEGRVGMVKTLLGEASLQINAADRWSKTALNHLDQLESYVKSGMSVTKVTLETISEIRSLIETRIKRDLARQTSN</sequence>
<evidence type="ECO:0000256" key="1">
    <source>
        <dbReference type="ARBA" id="ARBA00012920"/>
    </source>
</evidence>
<organism evidence="11 12">
    <name type="scientific">Umbelopsis vinacea</name>
    <dbReference type="NCBI Taxonomy" id="44442"/>
    <lineage>
        <taxon>Eukaryota</taxon>
        <taxon>Fungi</taxon>
        <taxon>Fungi incertae sedis</taxon>
        <taxon>Mucoromycota</taxon>
        <taxon>Mucoromycotina</taxon>
        <taxon>Umbelopsidomycetes</taxon>
        <taxon>Umbelopsidales</taxon>
        <taxon>Umbelopsidaceae</taxon>
        <taxon>Umbelopsis</taxon>
    </lineage>
</organism>
<evidence type="ECO:0000313" key="12">
    <source>
        <dbReference type="Proteomes" id="UP000612746"/>
    </source>
</evidence>
<dbReference type="Pfam" id="PF17763">
    <property type="entry name" value="Asparaginase_C"/>
    <property type="match status" value="1"/>
</dbReference>
<dbReference type="InterPro" id="IPR006034">
    <property type="entry name" value="Asparaginase/glutaminase-like"/>
</dbReference>
<evidence type="ECO:0000256" key="6">
    <source>
        <dbReference type="PROSITE-ProRule" id="PRU00023"/>
    </source>
</evidence>
<dbReference type="InterPro" id="IPR002110">
    <property type="entry name" value="Ankyrin_rpt"/>
</dbReference>
<dbReference type="SUPFAM" id="SSF53774">
    <property type="entry name" value="Glutaminase/Asparaginase"/>
    <property type="match status" value="1"/>
</dbReference>
<dbReference type="SMART" id="SM00870">
    <property type="entry name" value="Asparaginase"/>
    <property type="match status" value="1"/>
</dbReference>
<dbReference type="InterPro" id="IPR036770">
    <property type="entry name" value="Ankyrin_rpt-contain_sf"/>
</dbReference>
<dbReference type="FunFam" id="3.40.50.1170:FF:000003">
    <property type="entry name" value="60 kDa lysophospholipase"/>
    <property type="match status" value="1"/>
</dbReference>
<dbReference type="PROSITE" id="PS50297">
    <property type="entry name" value="ANK_REP_REGION"/>
    <property type="match status" value="1"/>
</dbReference>
<evidence type="ECO:0000256" key="4">
    <source>
        <dbReference type="ARBA" id="ARBA00023043"/>
    </source>
</evidence>
<dbReference type="Pfam" id="PF00710">
    <property type="entry name" value="Asparaginase"/>
    <property type="match status" value="1"/>
</dbReference>
<dbReference type="Proteomes" id="UP000612746">
    <property type="component" value="Unassembled WGS sequence"/>
</dbReference>
<evidence type="ECO:0000256" key="5">
    <source>
        <dbReference type="ARBA" id="ARBA00061199"/>
    </source>
</evidence>
<dbReference type="EMBL" id="JAEPRA010000004">
    <property type="protein sequence ID" value="KAG2186550.1"/>
    <property type="molecule type" value="Genomic_DNA"/>
</dbReference>
<accession>A0A8H7Q6P6</accession>
<dbReference type="SUPFAM" id="SSF48403">
    <property type="entry name" value="Ankyrin repeat"/>
    <property type="match status" value="1"/>
</dbReference>
<proteinExistence type="inferred from homology"/>
<protein>
    <recommendedName>
        <fullName evidence="1">asparaginase</fullName>
        <ecNumber evidence="1">3.5.1.1</ecNumber>
    </recommendedName>
</protein>
<evidence type="ECO:0000256" key="8">
    <source>
        <dbReference type="SAM" id="MobiDB-lite"/>
    </source>
</evidence>
<comment type="caution">
    <text evidence="11">The sequence shown here is derived from an EMBL/GenBank/DDBJ whole genome shotgun (WGS) entry which is preliminary data.</text>
</comment>
<dbReference type="NCBIfam" id="TIGR00519">
    <property type="entry name" value="asnASE_I"/>
    <property type="match status" value="1"/>
</dbReference>
<evidence type="ECO:0000259" key="10">
    <source>
        <dbReference type="Pfam" id="PF17763"/>
    </source>
</evidence>
<dbReference type="CDD" id="cd08963">
    <property type="entry name" value="L-asparaginase_I"/>
    <property type="match status" value="1"/>
</dbReference>
<dbReference type="InterPro" id="IPR040919">
    <property type="entry name" value="Asparaginase_C"/>
</dbReference>
<dbReference type="PIRSF" id="PIRSF500176">
    <property type="entry name" value="L_ASNase"/>
    <property type="match status" value="1"/>
</dbReference>
<feature type="domain" description="Asparaginase/glutaminase C-terminal" evidence="10">
    <location>
        <begin position="347"/>
        <end position="462"/>
    </location>
</feature>
<name>A0A8H7Q6P6_9FUNG</name>
<dbReference type="Pfam" id="PF00023">
    <property type="entry name" value="Ank"/>
    <property type="match status" value="1"/>
</dbReference>
<dbReference type="Gene3D" id="3.40.50.1170">
    <property type="entry name" value="L-asparaginase, N-terminal domain"/>
    <property type="match status" value="1"/>
</dbReference>
<dbReference type="PROSITE" id="PS00917">
    <property type="entry name" value="ASN_GLN_ASE_2"/>
    <property type="match status" value="1"/>
</dbReference>
<evidence type="ECO:0000313" key="11">
    <source>
        <dbReference type="EMBL" id="KAG2186550.1"/>
    </source>
</evidence>
<dbReference type="InterPro" id="IPR027475">
    <property type="entry name" value="Asparaginase/glutaminase_AS2"/>
</dbReference>
<dbReference type="GO" id="GO:0009066">
    <property type="term" value="P:aspartate family amino acid metabolic process"/>
    <property type="evidence" value="ECO:0007669"/>
    <property type="project" value="UniProtKB-ARBA"/>
</dbReference>
<dbReference type="InterPro" id="IPR036152">
    <property type="entry name" value="Asp/glu_Ase-like_sf"/>
</dbReference>
<dbReference type="InterPro" id="IPR037152">
    <property type="entry name" value="L-asparaginase_N_sf"/>
</dbReference>
<dbReference type="PANTHER" id="PTHR11707">
    <property type="entry name" value="L-ASPARAGINASE"/>
    <property type="match status" value="1"/>
</dbReference>